<evidence type="ECO:0000256" key="1">
    <source>
        <dbReference type="SAM" id="Phobius"/>
    </source>
</evidence>
<accession>A0ABS4ZH16</accession>
<evidence type="ECO:0000259" key="2">
    <source>
        <dbReference type="Pfam" id="PF12695"/>
    </source>
</evidence>
<dbReference type="InterPro" id="IPR029058">
    <property type="entry name" value="AB_hydrolase_fold"/>
</dbReference>
<reference evidence="3 4" key="1">
    <citation type="submission" date="2021-03" db="EMBL/GenBank/DDBJ databases">
        <title>Sequencing the genomes of 1000 actinobacteria strains.</title>
        <authorList>
            <person name="Klenk H.-P."/>
        </authorList>
    </citation>
    <scope>NUCLEOTIDE SEQUENCE [LARGE SCALE GENOMIC DNA]</scope>
    <source>
        <strain evidence="3 4">DSM 24221</strain>
    </source>
</reference>
<organism evidence="3 4">
    <name type="scientific">Microbacterium amylolyticum</name>
    <dbReference type="NCBI Taxonomy" id="936337"/>
    <lineage>
        <taxon>Bacteria</taxon>
        <taxon>Bacillati</taxon>
        <taxon>Actinomycetota</taxon>
        <taxon>Actinomycetes</taxon>
        <taxon>Micrococcales</taxon>
        <taxon>Microbacteriaceae</taxon>
        <taxon>Microbacterium</taxon>
    </lineage>
</organism>
<name>A0ABS4ZH16_9MICO</name>
<dbReference type="Pfam" id="PF12695">
    <property type="entry name" value="Abhydrolase_5"/>
    <property type="match status" value="1"/>
</dbReference>
<dbReference type="EMBL" id="JAGIOL010000001">
    <property type="protein sequence ID" value="MBP2436338.1"/>
    <property type="molecule type" value="Genomic_DNA"/>
</dbReference>
<keyword evidence="4" id="KW-1185">Reference proteome</keyword>
<dbReference type="Proteomes" id="UP001519362">
    <property type="component" value="Unassembled WGS sequence"/>
</dbReference>
<feature type="domain" description="Alpha/beta hydrolase fold-5" evidence="2">
    <location>
        <begin position="85"/>
        <end position="241"/>
    </location>
</feature>
<dbReference type="InterPro" id="IPR029059">
    <property type="entry name" value="AB_hydrolase_5"/>
</dbReference>
<evidence type="ECO:0000313" key="4">
    <source>
        <dbReference type="Proteomes" id="UP001519362"/>
    </source>
</evidence>
<comment type="caution">
    <text evidence="3">The sequence shown here is derived from an EMBL/GenBank/DDBJ whole genome shotgun (WGS) entry which is preliminary data.</text>
</comment>
<proteinExistence type="predicted"/>
<feature type="transmembrane region" description="Helical" evidence="1">
    <location>
        <begin position="20"/>
        <end position="41"/>
    </location>
</feature>
<dbReference type="Gene3D" id="3.40.50.1820">
    <property type="entry name" value="alpha/beta hydrolase"/>
    <property type="match status" value="1"/>
</dbReference>
<evidence type="ECO:0000313" key="3">
    <source>
        <dbReference type="EMBL" id="MBP2436338.1"/>
    </source>
</evidence>
<keyword evidence="1" id="KW-0812">Transmembrane</keyword>
<keyword evidence="1" id="KW-0472">Membrane</keyword>
<keyword evidence="1" id="KW-1133">Transmembrane helix</keyword>
<gene>
    <name evidence="3" type="ORF">JOF34_000924</name>
</gene>
<dbReference type="RefSeq" id="WP_165136649.1">
    <property type="nucleotide sequence ID" value="NZ_CP049253.1"/>
</dbReference>
<sequence length="256" mass="26501">MSSDSPDIPARRPRRLRRAIAWTVAAIAALVLIGAVSIVIWSQVGVMAAEPAPLDEVTQNPAIAYTDTSAAIVMSPVEGGSGDGLVFIPGAKVDAEAYASTLSGLVSESGMTVVITRPWLNLAFFDLRSLESFTDRAPDIDRWAVGGHSLGGVRSCQLAADADALVLFASYCAADLSAADIPVLSISGSEDGLSTPEKIRDAASLLPGDAEFVDIPGAAHASFGNYGEQAGDGVATVDSRQVSADITALVTELFEH</sequence>
<dbReference type="SUPFAM" id="SSF53474">
    <property type="entry name" value="alpha/beta-Hydrolases"/>
    <property type="match status" value="1"/>
</dbReference>
<protein>
    <submittedName>
        <fullName evidence="3">Pimeloyl-ACP methyl ester carboxylesterase</fullName>
    </submittedName>
</protein>